<dbReference type="Pfam" id="PF20684">
    <property type="entry name" value="Fung_rhodopsin"/>
    <property type="match status" value="1"/>
</dbReference>
<accession>A0A6A5TB56</accession>
<feature type="region of interest" description="Disordered" evidence="6">
    <location>
        <begin position="281"/>
        <end position="332"/>
    </location>
</feature>
<protein>
    <recommendedName>
        <fullName evidence="8">Rhodopsin domain-containing protein</fullName>
    </recommendedName>
</protein>
<evidence type="ECO:0000259" key="8">
    <source>
        <dbReference type="Pfam" id="PF20684"/>
    </source>
</evidence>
<evidence type="ECO:0000256" key="5">
    <source>
        <dbReference type="ARBA" id="ARBA00038359"/>
    </source>
</evidence>
<feature type="transmembrane region" description="Helical" evidence="7">
    <location>
        <begin position="123"/>
        <end position="147"/>
    </location>
</feature>
<name>A0A6A5TB56_9PLEO</name>
<dbReference type="EMBL" id="ML977038">
    <property type="protein sequence ID" value="KAF1949394.1"/>
    <property type="molecule type" value="Genomic_DNA"/>
</dbReference>
<comment type="subcellular location">
    <subcellularLocation>
        <location evidence="1">Membrane</location>
        <topology evidence="1">Multi-pass membrane protein</topology>
    </subcellularLocation>
</comment>
<dbReference type="AlphaFoldDB" id="A0A6A5TB56"/>
<evidence type="ECO:0000256" key="6">
    <source>
        <dbReference type="SAM" id="MobiDB-lite"/>
    </source>
</evidence>
<dbReference type="GO" id="GO:0016020">
    <property type="term" value="C:membrane"/>
    <property type="evidence" value="ECO:0007669"/>
    <property type="project" value="UniProtKB-SubCell"/>
</dbReference>
<feature type="compositionally biased region" description="Polar residues" evidence="6">
    <location>
        <begin position="283"/>
        <end position="298"/>
    </location>
</feature>
<feature type="transmembrane region" description="Helical" evidence="7">
    <location>
        <begin position="42"/>
        <end position="63"/>
    </location>
</feature>
<reference evidence="9" key="1">
    <citation type="journal article" date="2020" name="Stud. Mycol.">
        <title>101 Dothideomycetes genomes: a test case for predicting lifestyles and emergence of pathogens.</title>
        <authorList>
            <person name="Haridas S."/>
            <person name="Albert R."/>
            <person name="Binder M."/>
            <person name="Bloem J."/>
            <person name="Labutti K."/>
            <person name="Salamov A."/>
            <person name="Andreopoulos B."/>
            <person name="Baker S."/>
            <person name="Barry K."/>
            <person name="Bills G."/>
            <person name="Bluhm B."/>
            <person name="Cannon C."/>
            <person name="Castanera R."/>
            <person name="Culley D."/>
            <person name="Daum C."/>
            <person name="Ezra D."/>
            <person name="Gonzalez J."/>
            <person name="Henrissat B."/>
            <person name="Kuo A."/>
            <person name="Liang C."/>
            <person name="Lipzen A."/>
            <person name="Lutzoni F."/>
            <person name="Magnuson J."/>
            <person name="Mondo S."/>
            <person name="Nolan M."/>
            <person name="Ohm R."/>
            <person name="Pangilinan J."/>
            <person name="Park H.-J."/>
            <person name="Ramirez L."/>
            <person name="Alfaro M."/>
            <person name="Sun H."/>
            <person name="Tritt A."/>
            <person name="Yoshinaga Y."/>
            <person name="Zwiers L.-H."/>
            <person name="Turgeon B."/>
            <person name="Goodwin S."/>
            <person name="Spatafora J."/>
            <person name="Crous P."/>
            <person name="Grigoriev I."/>
        </authorList>
    </citation>
    <scope>NUCLEOTIDE SEQUENCE</scope>
    <source>
        <strain evidence="9">CBS 675.92</strain>
    </source>
</reference>
<evidence type="ECO:0000256" key="4">
    <source>
        <dbReference type="ARBA" id="ARBA00023136"/>
    </source>
</evidence>
<dbReference type="Proteomes" id="UP000800035">
    <property type="component" value="Unassembled WGS sequence"/>
</dbReference>
<dbReference type="OrthoDB" id="5283415at2759"/>
<keyword evidence="10" id="KW-1185">Reference proteome</keyword>
<comment type="similarity">
    <text evidence="5">Belongs to the SAT4 family.</text>
</comment>
<feature type="transmembrane region" description="Helical" evidence="7">
    <location>
        <begin position="92"/>
        <end position="111"/>
    </location>
</feature>
<keyword evidence="4 7" id="KW-0472">Membrane</keyword>
<evidence type="ECO:0000256" key="1">
    <source>
        <dbReference type="ARBA" id="ARBA00004141"/>
    </source>
</evidence>
<evidence type="ECO:0000256" key="7">
    <source>
        <dbReference type="SAM" id="Phobius"/>
    </source>
</evidence>
<evidence type="ECO:0000313" key="10">
    <source>
        <dbReference type="Proteomes" id="UP000800035"/>
    </source>
</evidence>
<dbReference type="PANTHER" id="PTHR33048:SF160">
    <property type="entry name" value="SAT4 FAMILY MEMBRANE PROTEIN"/>
    <property type="match status" value="1"/>
</dbReference>
<keyword evidence="2 7" id="KW-0812">Transmembrane</keyword>
<feature type="compositionally biased region" description="Polar residues" evidence="6">
    <location>
        <begin position="372"/>
        <end position="391"/>
    </location>
</feature>
<feature type="region of interest" description="Disordered" evidence="6">
    <location>
        <begin position="344"/>
        <end position="398"/>
    </location>
</feature>
<gene>
    <name evidence="9" type="ORF">CC80DRAFT_484550</name>
</gene>
<feature type="transmembrane region" description="Helical" evidence="7">
    <location>
        <begin position="6"/>
        <end position="30"/>
    </location>
</feature>
<proteinExistence type="inferred from homology"/>
<dbReference type="InterPro" id="IPR052337">
    <property type="entry name" value="SAT4-like"/>
</dbReference>
<keyword evidence="3 7" id="KW-1133">Transmembrane helix</keyword>
<feature type="transmembrane region" description="Helical" evidence="7">
    <location>
        <begin position="202"/>
        <end position="225"/>
    </location>
</feature>
<dbReference type="PANTHER" id="PTHR33048">
    <property type="entry name" value="PTH11-LIKE INTEGRAL MEMBRANE PROTEIN (AFU_ORTHOLOGUE AFUA_5G11245)"/>
    <property type="match status" value="1"/>
</dbReference>
<feature type="transmembrane region" description="Helical" evidence="7">
    <location>
        <begin position="167"/>
        <end position="190"/>
    </location>
</feature>
<feature type="compositionally biased region" description="Basic and acidic residues" evidence="6">
    <location>
        <begin position="344"/>
        <end position="358"/>
    </location>
</feature>
<dbReference type="InterPro" id="IPR049326">
    <property type="entry name" value="Rhodopsin_dom_fungi"/>
</dbReference>
<evidence type="ECO:0000313" key="9">
    <source>
        <dbReference type="EMBL" id="KAF1949394.1"/>
    </source>
</evidence>
<feature type="domain" description="Rhodopsin" evidence="8">
    <location>
        <begin position="27"/>
        <end position="266"/>
    </location>
</feature>
<evidence type="ECO:0000256" key="2">
    <source>
        <dbReference type="ARBA" id="ARBA00022692"/>
    </source>
</evidence>
<sequence length="398" mass="44210">MAPRTLQPSALALVMVPTVISTIIVCLRIWRRIVTSKFAIEDVLLVIAQLLIFALTVTTWKSFKLSWYGYHYWDIPRNIDRVAYQKWGFANAVVYNPILGLIKASFVITLLKLRSPNRNINIALWTIFTVNGLFTIAAPLVCAFQCKPVAKFWDRSLPGTCIDGAKYTYGTIGVVLITDVAVLAMPTWILHNLQMPLIRKATYIAFMSFGIAVTGIGAFRLYVFVQLFTKKANNPDASYGMRQGLSNVEVSLATIGACGGTVKWLLGRCIPFFNDKETPRLSKYNNTRSSGTTDVGSTRGNEQRRGRRGANRSWRSWGRTENNSTLASREEEVVAPPPIVWKKVETRRRDRRAKEAAADKTAGQPVGGDGTAESQGRMGTSTTTYASSSKEPSPREVL</sequence>
<evidence type="ECO:0000256" key="3">
    <source>
        <dbReference type="ARBA" id="ARBA00022989"/>
    </source>
</evidence>
<organism evidence="9 10">
    <name type="scientific">Byssothecium circinans</name>
    <dbReference type="NCBI Taxonomy" id="147558"/>
    <lineage>
        <taxon>Eukaryota</taxon>
        <taxon>Fungi</taxon>
        <taxon>Dikarya</taxon>
        <taxon>Ascomycota</taxon>
        <taxon>Pezizomycotina</taxon>
        <taxon>Dothideomycetes</taxon>
        <taxon>Pleosporomycetidae</taxon>
        <taxon>Pleosporales</taxon>
        <taxon>Massarineae</taxon>
        <taxon>Massarinaceae</taxon>
        <taxon>Byssothecium</taxon>
    </lineage>
</organism>